<feature type="compositionally biased region" description="Low complexity" evidence="2">
    <location>
        <begin position="639"/>
        <end position="655"/>
    </location>
</feature>
<reference evidence="3 4" key="1">
    <citation type="journal article" date="2023" name="Proc. Natl. Acad. Sci. U.S.A.">
        <title>A global phylogenomic analysis of the shiitake genus Lentinula.</title>
        <authorList>
            <person name="Sierra-Patev S."/>
            <person name="Min B."/>
            <person name="Naranjo-Ortiz M."/>
            <person name="Looney B."/>
            <person name="Konkel Z."/>
            <person name="Slot J.C."/>
            <person name="Sakamoto Y."/>
            <person name="Steenwyk J.L."/>
            <person name="Rokas A."/>
            <person name="Carro J."/>
            <person name="Camarero S."/>
            <person name="Ferreira P."/>
            <person name="Molpeceres G."/>
            <person name="Ruiz-Duenas F.J."/>
            <person name="Serrano A."/>
            <person name="Henrissat B."/>
            <person name="Drula E."/>
            <person name="Hughes K.W."/>
            <person name="Mata J.L."/>
            <person name="Ishikawa N.K."/>
            <person name="Vargas-Isla R."/>
            <person name="Ushijima S."/>
            <person name="Smith C.A."/>
            <person name="Donoghue J."/>
            <person name="Ahrendt S."/>
            <person name="Andreopoulos W."/>
            <person name="He G."/>
            <person name="LaButti K."/>
            <person name="Lipzen A."/>
            <person name="Ng V."/>
            <person name="Riley R."/>
            <person name="Sandor L."/>
            <person name="Barry K."/>
            <person name="Martinez A.T."/>
            <person name="Xiao Y."/>
            <person name="Gibbons J.G."/>
            <person name="Terashima K."/>
            <person name="Grigoriev I.V."/>
            <person name="Hibbett D."/>
        </authorList>
    </citation>
    <scope>NUCLEOTIDE SEQUENCE [LARGE SCALE GENOMIC DNA]</scope>
    <source>
        <strain evidence="3 4">TFB7810</strain>
    </source>
</reference>
<dbReference type="AlphaFoldDB" id="A0A9W8P496"/>
<evidence type="ECO:0000313" key="4">
    <source>
        <dbReference type="Proteomes" id="UP001142393"/>
    </source>
</evidence>
<evidence type="ECO:0000256" key="1">
    <source>
        <dbReference type="SAM" id="Coils"/>
    </source>
</evidence>
<accession>A0A9W8P496</accession>
<feature type="region of interest" description="Disordered" evidence="2">
    <location>
        <begin position="164"/>
        <end position="183"/>
    </location>
</feature>
<feature type="region of interest" description="Disordered" evidence="2">
    <location>
        <begin position="516"/>
        <end position="542"/>
    </location>
</feature>
<feature type="region of interest" description="Disordered" evidence="2">
    <location>
        <begin position="555"/>
        <end position="655"/>
    </location>
</feature>
<organism evidence="3 4">
    <name type="scientific">Lentinula detonsa</name>
    <dbReference type="NCBI Taxonomy" id="2804962"/>
    <lineage>
        <taxon>Eukaryota</taxon>
        <taxon>Fungi</taxon>
        <taxon>Dikarya</taxon>
        <taxon>Basidiomycota</taxon>
        <taxon>Agaricomycotina</taxon>
        <taxon>Agaricomycetes</taxon>
        <taxon>Agaricomycetidae</taxon>
        <taxon>Agaricales</taxon>
        <taxon>Marasmiineae</taxon>
        <taxon>Omphalotaceae</taxon>
        <taxon>Lentinula</taxon>
    </lineage>
</organism>
<feature type="compositionally biased region" description="Polar residues" evidence="2">
    <location>
        <begin position="169"/>
        <end position="182"/>
    </location>
</feature>
<feature type="compositionally biased region" description="Basic and acidic residues" evidence="2">
    <location>
        <begin position="619"/>
        <end position="628"/>
    </location>
</feature>
<feature type="compositionally biased region" description="Basic residues" evidence="2">
    <location>
        <begin position="582"/>
        <end position="594"/>
    </location>
</feature>
<evidence type="ECO:0000313" key="3">
    <source>
        <dbReference type="EMBL" id="KAJ3746683.1"/>
    </source>
</evidence>
<dbReference type="Proteomes" id="UP001142393">
    <property type="component" value="Unassembled WGS sequence"/>
</dbReference>
<feature type="compositionally biased region" description="Polar residues" evidence="2">
    <location>
        <begin position="604"/>
        <end position="618"/>
    </location>
</feature>
<keyword evidence="1" id="KW-0175">Coiled coil</keyword>
<feature type="coiled-coil region" evidence="1">
    <location>
        <begin position="239"/>
        <end position="273"/>
    </location>
</feature>
<dbReference type="EMBL" id="JANVFU010000004">
    <property type="protein sequence ID" value="KAJ3746683.1"/>
    <property type="molecule type" value="Genomic_DNA"/>
</dbReference>
<proteinExistence type="predicted"/>
<comment type="caution">
    <text evidence="3">The sequence shown here is derived from an EMBL/GenBank/DDBJ whole genome shotgun (WGS) entry which is preliminary data.</text>
</comment>
<name>A0A9W8P496_9AGAR</name>
<keyword evidence="4" id="KW-1185">Reference proteome</keyword>
<gene>
    <name evidence="3" type="ORF">DFH05DRAFT_971427</name>
</gene>
<sequence length="704" mass="78908">MAPSQPTSHPQNHNALCSAHVMAHYTAQFTALIDEERGRIALFYQERLAEVESRLNVALDEATFLRAKVSKMAFSQERLQQKLDESATCADVIVRTRRVATMLVSYFRKRAAKLEAMQEESQRQLAETLHDKQVIQIELDASRARHIFQMQALELNRKEARSARESETDTFNTTSAQLQESLSETRAEEISAKRYEYLLREQKLTLESEISSIKENSRMEQCRLSEEMMKLRHDLTTRLEAAIHDASNYESKAKEATERSDLLLRQLDCERREWSIALRNQADASHQKVAQIENQLSSLATQHSKTETALIEARNSLTDVQTHAEQQIEDFRRQLSSVQENSRLEQTDLEKRLSSLIAVLRHHEIAFYDSDLDVLKPAPRLVSIWETIHELIPVSEDPNISALIYFPKFLTEDSFAVMSAIYTLIDRLRSRLNDVHGLHRALAERDRQIESLRDELEVNKMAEASSIILSPLSSLSSLSGRTVTPEADMPLAPGSQSLSLSSGLTVANLKRLASASFTSSSNAPSTSKKSPHPKSAAPVSSVETSFELGKMNVALPSPEMATSKPDVLEVSNPPRTEITSAPKRRRGQPPKKNFKSTMKAPLPGSSNNEVHWTKSVTTRVREAQEDSSKGSSNKRFRNSAKASASASTSASTTHTPTVQKVAFVEIVVSKKRHLSRNRTPSVCPSPSATQSFSETTESKHPLRQ</sequence>
<feature type="compositionally biased region" description="Polar residues" evidence="2">
    <location>
        <begin position="677"/>
        <end position="695"/>
    </location>
</feature>
<feature type="region of interest" description="Disordered" evidence="2">
    <location>
        <begin position="670"/>
        <end position="704"/>
    </location>
</feature>
<feature type="compositionally biased region" description="Low complexity" evidence="2">
    <location>
        <begin position="516"/>
        <end position="541"/>
    </location>
</feature>
<protein>
    <submittedName>
        <fullName evidence="3">Uncharacterized protein</fullName>
    </submittedName>
</protein>
<evidence type="ECO:0000256" key="2">
    <source>
        <dbReference type="SAM" id="MobiDB-lite"/>
    </source>
</evidence>